<name>A0A377Q2A0_9HELI</name>
<organism evidence="2 3">
    <name type="scientific">Helicobacter pullorum</name>
    <dbReference type="NCBI Taxonomy" id="35818"/>
    <lineage>
        <taxon>Bacteria</taxon>
        <taxon>Pseudomonadati</taxon>
        <taxon>Campylobacterota</taxon>
        <taxon>Epsilonproteobacteria</taxon>
        <taxon>Campylobacterales</taxon>
        <taxon>Helicobacteraceae</taxon>
        <taxon>Helicobacter</taxon>
    </lineage>
</organism>
<dbReference type="EMBL" id="UGJF01000001">
    <property type="protein sequence ID" value="STQ88802.1"/>
    <property type="molecule type" value="Genomic_DNA"/>
</dbReference>
<dbReference type="Proteomes" id="UP000255269">
    <property type="component" value="Unassembled WGS sequence"/>
</dbReference>
<proteinExistence type="predicted"/>
<evidence type="ECO:0000256" key="1">
    <source>
        <dbReference type="SAM" id="Phobius"/>
    </source>
</evidence>
<keyword evidence="1" id="KW-0472">Membrane</keyword>
<accession>A0A377Q2A0</accession>
<keyword evidence="1" id="KW-1133">Transmembrane helix</keyword>
<protein>
    <submittedName>
        <fullName evidence="2">Uncharacterized protein</fullName>
    </submittedName>
</protein>
<feature type="transmembrane region" description="Helical" evidence="1">
    <location>
        <begin position="7"/>
        <end position="25"/>
    </location>
</feature>
<evidence type="ECO:0000313" key="3">
    <source>
        <dbReference type="Proteomes" id="UP000255269"/>
    </source>
</evidence>
<reference evidence="2 3" key="1">
    <citation type="submission" date="2018-06" db="EMBL/GenBank/DDBJ databases">
        <authorList>
            <consortium name="Pathogen Informatics"/>
            <person name="Doyle S."/>
        </authorList>
    </citation>
    <scope>NUCLEOTIDE SEQUENCE [LARGE SCALE GENOMIC DNA]</scope>
    <source>
        <strain evidence="2 3">NCTC13156</strain>
    </source>
</reference>
<sequence length="29" mass="3253">MARFAPIILALFAAFMVLFMMYGVGNPIF</sequence>
<evidence type="ECO:0000313" key="2">
    <source>
        <dbReference type="EMBL" id="STQ88802.1"/>
    </source>
</evidence>
<keyword evidence="1" id="KW-0812">Transmembrane</keyword>
<dbReference type="AlphaFoldDB" id="A0A377Q2A0"/>
<gene>
    <name evidence="2" type="ORF">NCTC13156_01657</name>
</gene>